<name>A0ABN6XPB1_9MICO</name>
<evidence type="ECO:0000256" key="2">
    <source>
        <dbReference type="SAM" id="Phobius"/>
    </source>
</evidence>
<feature type="compositionally biased region" description="Basic and acidic residues" evidence="1">
    <location>
        <begin position="1"/>
        <end position="15"/>
    </location>
</feature>
<feature type="region of interest" description="Disordered" evidence="1">
    <location>
        <begin position="1"/>
        <end position="21"/>
    </location>
</feature>
<keyword evidence="2" id="KW-0472">Membrane</keyword>
<organism evidence="3 4">
    <name type="scientific">Naasia aerilata</name>
    <dbReference type="NCBI Taxonomy" id="1162966"/>
    <lineage>
        <taxon>Bacteria</taxon>
        <taxon>Bacillati</taxon>
        <taxon>Actinomycetota</taxon>
        <taxon>Actinomycetes</taxon>
        <taxon>Micrococcales</taxon>
        <taxon>Microbacteriaceae</taxon>
        <taxon>Naasia</taxon>
    </lineage>
</organism>
<keyword evidence="2" id="KW-0812">Transmembrane</keyword>
<dbReference type="Proteomes" id="UP001321498">
    <property type="component" value="Chromosome"/>
</dbReference>
<sequence length="167" mass="17472">MDRAPGEPDGLARPDDADEEFTPRRPAWVKAVAWVAVVGLVLGAGFGSALALLAGQRAQSGPEDGVIAVSDVIQERGIGSGTVPLEAAPAEATGLQVRFTCLSPGRFTWGTDPHRNPASSCGDSSVGSALWNEFDLPATPELYITADQDAEWAVEVVYVTREPAQGV</sequence>
<reference evidence="4" key="1">
    <citation type="journal article" date="2019" name="Int. J. Syst. Evol. Microbiol.">
        <title>The Global Catalogue of Microorganisms (GCM) 10K type strain sequencing project: providing services to taxonomists for standard genome sequencing and annotation.</title>
        <authorList>
            <consortium name="The Broad Institute Genomics Platform"/>
            <consortium name="The Broad Institute Genome Sequencing Center for Infectious Disease"/>
            <person name="Wu L."/>
            <person name="Ma J."/>
        </authorList>
    </citation>
    <scope>NUCLEOTIDE SEQUENCE [LARGE SCALE GENOMIC DNA]</scope>
    <source>
        <strain evidence="4">NBRC 108725</strain>
    </source>
</reference>
<evidence type="ECO:0000313" key="4">
    <source>
        <dbReference type="Proteomes" id="UP001321498"/>
    </source>
</evidence>
<keyword evidence="2" id="KW-1133">Transmembrane helix</keyword>
<accession>A0ABN6XPB1</accession>
<evidence type="ECO:0000256" key="1">
    <source>
        <dbReference type="SAM" id="MobiDB-lite"/>
    </source>
</evidence>
<keyword evidence="4" id="KW-1185">Reference proteome</keyword>
<feature type="transmembrane region" description="Helical" evidence="2">
    <location>
        <begin position="31"/>
        <end position="53"/>
    </location>
</feature>
<dbReference type="RefSeq" id="WP_286276836.1">
    <property type="nucleotide sequence ID" value="NZ_AP027731.1"/>
</dbReference>
<evidence type="ECO:0000313" key="3">
    <source>
        <dbReference type="EMBL" id="BDZ46844.1"/>
    </source>
</evidence>
<protein>
    <submittedName>
        <fullName evidence="3">Uncharacterized protein</fullName>
    </submittedName>
</protein>
<gene>
    <name evidence="3" type="ORF">GCM10025866_27530</name>
</gene>
<dbReference type="EMBL" id="AP027731">
    <property type="protein sequence ID" value="BDZ46844.1"/>
    <property type="molecule type" value="Genomic_DNA"/>
</dbReference>
<proteinExistence type="predicted"/>